<dbReference type="Pfam" id="PF08768">
    <property type="entry name" value="THAP4_heme-bd"/>
    <property type="match status" value="1"/>
</dbReference>
<evidence type="ECO:0000259" key="1">
    <source>
        <dbReference type="Pfam" id="PF08768"/>
    </source>
</evidence>
<reference evidence="2 3" key="1">
    <citation type="submission" date="2015-12" db="EMBL/GenBank/DDBJ databases">
        <authorList>
            <person name="Shamseldin A."/>
            <person name="Moawad H."/>
            <person name="Abd El-Rahim W.M."/>
            <person name="Sadowsky M.J."/>
        </authorList>
    </citation>
    <scope>NUCLEOTIDE SEQUENCE [LARGE SCALE GENOMIC DNA]</scope>
    <source>
        <strain evidence="2 3">WF1</strain>
    </source>
</reference>
<sequence>MSELTEVDYGPLQDLIGIWQGDKGLDIAPDPEGSENSPYYESINYSACGDVTNAETQVLAAIYYRQIVKRKSDNSVFHDQTGYWMWDAARQLVMHSLAIPRAVCVLAGGQYTGRKAPDGSVIIEVAAYADNPDWAIIQSPFMQENARTTTFSHSITLGNGKLSYAQTMMIDIYGKTFEHTDKNELLLVA</sequence>
<organism evidence="2 3">
    <name type="scientific">Methyloprofundus sedimenti</name>
    <dbReference type="NCBI Taxonomy" id="1420851"/>
    <lineage>
        <taxon>Bacteria</taxon>
        <taxon>Pseudomonadati</taxon>
        <taxon>Pseudomonadota</taxon>
        <taxon>Gammaproteobacteria</taxon>
        <taxon>Methylococcales</taxon>
        <taxon>Methylococcaceae</taxon>
        <taxon>Methyloprofundus</taxon>
    </lineage>
</organism>
<feature type="domain" description="THAP4-like heme-binding" evidence="1">
    <location>
        <begin position="9"/>
        <end position="185"/>
    </location>
</feature>
<gene>
    <name evidence="2" type="ORF">AU255_06380</name>
</gene>
<comment type="caution">
    <text evidence="2">The sequence shown here is derived from an EMBL/GenBank/DDBJ whole genome shotgun (WGS) entry which is preliminary data.</text>
</comment>
<dbReference type="EMBL" id="LPUF01000001">
    <property type="protein sequence ID" value="OQK17498.1"/>
    <property type="molecule type" value="Genomic_DNA"/>
</dbReference>
<dbReference type="Proteomes" id="UP000191980">
    <property type="component" value="Unassembled WGS sequence"/>
</dbReference>
<accession>A0A1V8M7K1</accession>
<dbReference type="InterPro" id="IPR014878">
    <property type="entry name" value="THAP4-like_heme-bd"/>
</dbReference>
<dbReference type="OrthoDB" id="9784808at2"/>
<dbReference type="InterPro" id="IPR012674">
    <property type="entry name" value="Calycin"/>
</dbReference>
<dbReference type="RefSeq" id="WP_080522108.1">
    <property type="nucleotide sequence ID" value="NZ_LPUF01000001.1"/>
</dbReference>
<dbReference type="AlphaFoldDB" id="A0A1V8M7K1"/>
<dbReference type="Gene3D" id="2.40.128.20">
    <property type="match status" value="1"/>
</dbReference>
<dbReference type="SUPFAM" id="SSF50814">
    <property type="entry name" value="Lipocalins"/>
    <property type="match status" value="1"/>
</dbReference>
<name>A0A1V8M7K1_9GAMM</name>
<protein>
    <recommendedName>
        <fullName evidence="1">THAP4-like heme-binding domain-containing protein</fullName>
    </recommendedName>
</protein>
<proteinExistence type="predicted"/>
<keyword evidence="3" id="KW-1185">Reference proteome</keyword>
<evidence type="ECO:0000313" key="3">
    <source>
        <dbReference type="Proteomes" id="UP000191980"/>
    </source>
</evidence>
<evidence type="ECO:0000313" key="2">
    <source>
        <dbReference type="EMBL" id="OQK17498.1"/>
    </source>
</evidence>
<dbReference type="STRING" id="1420851.AU255_06380"/>